<evidence type="ECO:0000313" key="1">
    <source>
        <dbReference type="EnsemblPlants" id="cds.evm.model.08.1354"/>
    </source>
</evidence>
<keyword evidence="2" id="KW-1185">Reference proteome</keyword>
<evidence type="ECO:0000313" key="2">
    <source>
        <dbReference type="Proteomes" id="UP000596661"/>
    </source>
</evidence>
<name>A0A803Q8E9_CANSA</name>
<reference evidence="1" key="2">
    <citation type="submission" date="2021-03" db="UniProtKB">
        <authorList>
            <consortium name="EnsemblPlants"/>
        </authorList>
    </citation>
    <scope>IDENTIFICATION</scope>
</reference>
<sequence>MGRYNGVHALYYGLTWGTKPGVVPRKVWLSILYSDRYGRSSLATSYRDTTHSKSFRNPYRCTQGSPQPPHGALLLLPRLGVIMYVDAPCVPALSGGSMCQAYKNLDNIYPQASGSTRSLGACSVSFLSHDWFLTRGVASDFIVSHKWLSTGACLGRRQNGRKLIE</sequence>
<dbReference type="EnsemblPlants" id="evm.model.08.1354">
    <property type="protein sequence ID" value="cds.evm.model.08.1354"/>
    <property type="gene ID" value="evm.TU.08.1354"/>
</dbReference>
<dbReference type="AlphaFoldDB" id="A0A803Q8E9"/>
<organism evidence="1 2">
    <name type="scientific">Cannabis sativa</name>
    <name type="common">Hemp</name>
    <name type="synonym">Marijuana</name>
    <dbReference type="NCBI Taxonomy" id="3483"/>
    <lineage>
        <taxon>Eukaryota</taxon>
        <taxon>Viridiplantae</taxon>
        <taxon>Streptophyta</taxon>
        <taxon>Embryophyta</taxon>
        <taxon>Tracheophyta</taxon>
        <taxon>Spermatophyta</taxon>
        <taxon>Magnoliopsida</taxon>
        <taxon>eudicotyledons</taxon>
        <taxon>Gunneridae</taxon>
        <taxon>Pentapetalae</taxon>
        <taxon>rosids</taxon>
        <taxon>fabids</taxon>
        <taxon>Rosales</taxon>
        <taxon>Cannabaceae</taxon>
        <taxon>Cannabis</taxon>
    </lineage>
</organism>
<proteinExistence type="predicted"/>
<protein>
    <submittedName>
        <fullName evidence="1">Uncharacterized protein</fullName>
    </submittedName>
</protein>
<dbReference type="Proteomes" id="UP000596661">
    <property type="component" value="Chromosome 8"/>
</dbReference>
<dbReference type="EMBL" id="UZAU01000709">
    <property type="status" value="NOT_ANNOTATED_CDS"/>
    <property type="molecule type" value="Genomic_DNA"/>
</dbReference>
<reference evidence="1" key="1">
    <citation type="submission" date="2018-11" db="EMBL/GenBank/DDBJ databases">
        <authorList>
            <person name="Grassa J C."/>
        </authorList>
    </citation>
    <scope>NUCLEOTIDE SEQUENCE [LARGE SCALE GENOMIC DNA]</scope>
</reference>
<dbReference type="Gramene" id="evm.model.08.1354">
    <property type="protein sequence ID" value="cds.evm.model.08.1354"/>
    <property type="gene ID" value="evm.TU.08.1354"/>
</dbReference>
<accession>A0A803Q8E9</accession>